<keyword evidence="5" id="KW-1185">Reference proteome</keyword>
<feature type="domain" description="C2" evidence="3">
    <location>
        <begin position="666"/>
        <end position="810"/>
    </location>
</feature>
<feature type="compositionally biased region" description="Low complexity" evidence="2">
    <location>
        <begin position="488"/>
        <end position="498"/>
    </location>
</feature>
<dbReference type="SMART" id="SM00685">
    <property type="entry name" value="DM14"/>
    <property type="match status" value="4"/>
</dbReference>
<evidence type="ECO:0000313" key="5">
    <source>
        <dbReference type="Proteomes" id="UP000790347"/>
    </source>
</evidence>
<dbReference type="PROSITE" id="PS50004">
    <property type="entry name" value="C2"/>
    <property type="match status" value="1"/>
</dbReference>
<dbReference type="InterPro" id="IPR035892">
    <property type="entry name" value="C2_domain_sf"/>
</dbReference>
<dbReference type="PANTHER" id="PTHR13076:SF9">
    <property type="entry name" value="COILED-COIL AND C2 DOMAIN-CONTAINING PROTEIN 1-LIKE"/>
    <property type="match status" value="1"/>
</dbReference>
<feature type="compositionally biased region" description="Acidic residues" evidence="2">
    <location>
        <begin position="94"/>
        <end position="108"/>
    </location>
</feature>
<dbReference type="Pfam" id="PF21528">
    <property type="entry name" value="CC2D1A-B_DM14"/>
    <property type="match status" value="3"/>
</dbReference>
<evidence type="ECO:0000256" key="1">
    <source>
        <dbReference type="ARBA" id="ARBA00010672"/>
    </source>
</evidence>
<feature type="region of interest" description="Disordered" evidence="2">
    <location>
        <begin position="337"/>
        <end position="394"/>
    </location>
</feature>
<comment type="similarity">
    <text evidence="1">Belongs to the CC2D1 family.</text>
</comment>
<dbReference type="InterPro" id="IPR000008">
    <property type="entry name" value="C2_dom"/>
</dbReference>
<reference evidence="4" key="2">
    <citation type="journal article" date="2022" name="Res Sq">
        <title>Comparative Genomics Reveals Insights into the Divergent Evolution of Astigmatic Mites and Household Pest Adaptations.</title>
        <authorList>
            <person name="Xiong Q."/>
            <person name="Wan A.T.-Y."/>
            <person name="Liu X.-Y."/>
            <person name="Fung C.S.-H."/>
            <person name="Xiao X."/>
            <person name="Malainual N."/>
            <person name="Hou J."/>
            <person name="Wang L."/>
            <person name="Wang M."/>
            <person name="Yang K."/>
            <person name="Cui Y."/>
            <person name="Leung E."/>
            <person name="Nong W."/>
            <person name="Shin S.-K."/>
            <person name="Au S."/>
            <person name="Jeong K.Y."/>
            <person name="Chew F.T."/>
            <person name="Hui J."/>
            <person name="Leung T.F."/>
            <person name="Tungtrongchitr A."/>
            <person name="Zhong N."/>
            <person name="Liu Z."/>
            <person name="Tsui S."/>
        </authorList>
    </citation>
    <scope>NUCLEOTIDE SEQUENCE</scope>
    <source>
        <strain evidence="4">Derf</strain>
        <tissue evidence="4">Whole organism</tissue>
    </source>
</reference>
<dbReference type="EMBL" id="ASGP02000003">
    <property type="protein sequence ID" value="KAH9517161.1"/>
    <property type="molecule type" value="Genomic_DNA"/>
</dbReference>
<dbReference type="SUPFAM" id="SSF49562">
    <property type="entry name" value="C2 domain (Calcium/lipid-binding domain, CaLB)"/>
    <property type="match status" value="1"/>
</dbReference>
<feature type="compositionally biased region" description="Pro residues" evidence="2">
    <location>
        <begin position="343"/>
        <end position="361"/>
    </location>
</feature>
<organism evidence="4 5">
    <name type="scientific">Dermatophagoides farinae</name>
    <name type="common">American house dust mite</name>
    <dbReference type="NCBI Taxonomy" id="6954"/>
    <lineage>
        <taxon>Eukaryota</taxon>
        <taxon>Metazoa</taxon>
        <taxon>Ecdysozoa</taxon>
        <taxon>Arthropoda</taxon>
        <taxon>Chelicerata</taxon>
        <taxon>Arachnida</taxon>
        <taxon>Acari</taxon>
        <taxon>Acariformes</taxon>
        <taxon>Sarcoptiformes</taxon>
        <taxon>Astigmata</taxon>
        <taxon>Psoroptidia</taxon>
        <taxon>Analgoidea</taxon>
        <taxon>Pyroglyphidae</taxon>
        <taxon>Dermatophagoidinae</taxon>
        <taxon>Dermatophagoides</taxon>
    </lineage>
</organism>
<feature type="region of interest" description="Disordered" evidence="2">
    <location>
        <begin position="148"/>
        <end position="167"/>
    </location>
</feature>
<evidence type="ECO:0000256" key="2">
    <source>
        <dbReference type="SAM" id="MobiDB-lite"/>
    </source>
</evidence>
<comment type="caution">
    <text evidence="4">The sequence shown here is derived from an EMBL/GenBank/DDBJ whole genome shotgun (WGS) entry which is preliminary data.</text>
</comment>
<dbReference type="PANTHER" id="PTHR13076">
    <property type="entry name" value="COILED-COIL AND C2 DOMAIN-CONTAINING PROTEIN 1-LIKE"/>
    <property type="match status" value="1"/>
</dbReference>
<gene>
    <name evidence="4" type="primary">CC2D1A</name>
    <name evidence="4" type="ORF">DERF_007853</name>
</gene>
<proteinExistence type="inferred from homology"/>
<dbReference type="InterPro" id="IPR006608">
    <property type="entry name" value="CC2D1A/B_DM14"/>
</dbReference>
<accession>A0A922HZ20</accession>
<evidence type="ECO:0000313" key="4">
    <source>
        <dbReference type="EMBL" id="KAH9517161.1"/>
    </source>
</evidence>
<dbReference type="GO" id="GO:0001227">
    <property type="term" value="F:DNA-binding transcription repressor activity, RNA polymerase II-specific"/>
    <property type="evidence" value="ECO:0007669"/>
    <property type="project" value="InterPro"/>
</dbReference>
<dbReference type="SMART" id="SM00239">
    <property type="entry name" value="C2"/>
    <property type="match status" value="1"/>
</dbReference>
<feature type="region of interest" description="Disordered" evidence="2">
    <location>
        <begin position="488"/>
        <end position="511"/>
    </location>
</feature>
<dbReference type="Proteomes" id="UP000790347">
    <property type="component" value="Unassembled WGS sequence"/>
</dbReference>
<sequence>MDPNVVAKLMKDDFDTPDPDEDFDDADLENELAGIMGGKSSSKTSMPQSKKPVAKKPAIKPGKPQPRQNPDAEEDEMAAFDMDNIQNLLKNIDAVDDDEDDEEIDENDPALLSELTNVLENPLPGPRKKTRSPKPPSPAMQQEILTKAMEPEPEPEPVKPSPKEQNITKVKNLQIEYKRAALKAKTTGDKNAALTYLRVSKQLDGMLNSLNADENVDMTQLPPLPKDLPIPTPQPDPTAAAANVEVPAEFQLNADDASKLFNAPTSAGSVMEALEQRLKKFKSTKEQADAEGNGNKSRRLGRIITQIQKAMKDYKAGKPVNFDELPCPPGFPPIPVENKSAPPSIPKPVPPPVVPHRPAPMIPVKQSEPIPGPAQERQPASGIQGEGGEAEIPPEFQLNADDASKLFNAPKSAGSVMEALEQRLAKFKATKEQALADNNANKARRLGRIVTQMEKAIKDYKAGKPVDFDELPCPPGFPPIPVENKAATVAPKPKQPAQKPRPPLKKQMSTTASKQLNYLLERQKLFREAAIEAKKRGEIEQAKEYLRSSKGFDALIEATRSGLPIDAASIPIPPQLNEDFVVVSKPTDDDAIPRSVFDIDRDELYDKIAQELKQQIEMCIRNREYFLKMGDIPSSSKFEKYAADSKKDLHMLMIRRNNGDPIPSYRVEERTFSIVVANLDVPLNELHVEVIRAFDFSGTPTIDTYVRADFPFPSENPQWKRTKTFHDSLTPEYNDTLFFEIDRKSRSLPRILKRHPLKLTVYAKGCVFGKYSSCFDQFNCSGFLRNDNLIGTVLVKLNDLETKCTIHECSAWTQGRKVINGRLEVKVKIREPLLAKQIEEIKEKWIQK</sequence>
<feature type="compositionally biased region" description="Polar residues" evidence="2">
    <location>
        <begin position="39"/>
        <end position="48"/>
    </location>
</feature>
<dbReference type="Pfam" id="PF00168">
    <property type="entry name" value="C2"/>
    <property type="match status" value="1"/>
</dbReference>
<protein>
    <submittedName>
        <fullName evidence="4">Coiled-coil and C2 domain-containing protein 1A</fullName>
    </submittedName>
</protein>
<dbReference type="Gene3D" id="2.60.40.150">
    <property type="entry name" value="C2 domain"/>
    <property type="match status" value="1"/>
</dbReference>
<dbReference type="InterPro" id="IPR039725">
    <property type="entry name" value="CC2D1A/B"/>
</dbReference>
<evidence type="ECO:0000259" key="3">
    <source>
        <dbReference type="PROSITE" id="PS50004"/>
    </source>
</evidence>
<dbReference type="AlphaFoldDB" id="A0A922HZ20"/>
<feature type="compositionally biased region" description="Acidic residues" evidence="2">
    <location>
        <begin position="15"/>
        <end position="30"/>
    </location>
</feature>
<feature type="region of interest" description="Disordered" evidence="2">
    <location>
        <begin position="1"/>
        <end position="142"/>
    </location>
</feature>
<name>A0A922HZ20_DERFA</name>
<reference evidence="4" key="1">
    <citation type="submission" date="2013-05" db="EMBL/GenBank/DDBJ databases">
        <authorList>
            <person name="Yim A.K.Y."/>
            <person name="Chan T.F."/>
            <person name="Ji K.M."/>
            <person name="Liu X.Y."/>
            <person name="Zhou J.W."/>
            <person name="Li R.Q."/>
            <person name="Yang K.Y."/>
            <person name="Li J."/>
            <person name="Li M."/>
            <person name="Law P.T.W."/>
            <person name="Wu Y.L."/>
            <person name="Cai Z.L."/>
            <person name="Qin H."/>
            <person name="Bao Y."/>
            <person name="Leung R.K.K."/>
            <person name="Ng P.K.S."/>
            <person name="Zou J."/>
            <person name="Zhong X.J."/>
            <person name="Ran P.X."/>
            <person name="Zhong N.S."/>
            <person name="Liu Z.G."/>
            <person name="Tsui S.K.W."/>
        </authorList>
    </citation>
    <scope>NUCLEOTIDE SEQUENCE</scope>
    <source>
        <strain evidence="4">Derf</strain>
        <tissue evidence="4">Whole organism</tissue>
    </source>
</reference>